<name>A0AA35KMM5_9SAUR</name>
<accession>A0AA35KMM5</accession>
<protein>
    <submittedName>
        <fullName evidence="1">Uncharacterized protein</fullName>
    </submittedName>
</protein>
<organism evidence="1 2">
    <name type="scientific">Podarcis lilfordi</name>
    <name type="common">Lilford's wall lizard</name>
    <dbReference type="NCBI Taxonomy" id="74358"/>
    <lineage>
        <taxon>Eukaryota</taxon>
        <taxon>Metazoa</taxon>
        <taxon>Chordata</taxon>
        <taxon>Craniata</taxon>
        <taxon>Vertebrata</taxon>
        <taxon>Euteleostomi</taxon>
        <taxon>Lepidosauria</taxon>
        <taxon>Squamata</taxon>
        <taxon>Bifurcata</taxon>
        <taxon>Unidentata</taxon>
        <taxon>Episquamata</taxon>
        <taxon>Laterata</taxon>
        <taxon>Lacertibaenia</taxon>
        <taxon>Lacertidae</taxon>
        <taxon>Podarcis</taxon>
    </lineage>
</organism>
<gene>
    <name evidence="1" type="ORF">PODLI_1B042396</name>
</gene>
<evidence type="ECO:0000313" key="1">
    <source>
        <dbReference type="EMBL" id="CAI5781026.1"/>
    </source>
</evidence>
<dbReference type="EMBL" id="OX395133">
    <property type="protein sequence ID" value="CAI5781026.1"/>
    <property type="molecule type" value="Genomic_DNA"/>
</dbReference>
<reference evidence="1" key="1">
    <citation type="submission" date="2022-12" db="EMBL/GenBank/DDBJ databases">
        <authorList>
            <person name="Alioto T."/>
            <person name="Alioto T."/>
            <person name="Gomez Garrido J."/>
        </authorList>
    </citation>
    <scope>NUCLEOTIDE SEQUENCE</scope>
</reference>
<dbReference type="Proteomes" id="UP001178461">
    <property type="component" value="Chromosome 8"/>
</dbReference>
<evidence type="ECO:0000313" key="2">
    <source>
        <dbReference type="Proteomes" id="UP001178461"/>
    </source>
</evidence>
<keyword evidence="2" id="KW-1185">Reference proteome</keyword>
<dbReference type="AlphaFoldDB" id="A0AA35KMM5"/>
<sequence>MLRNSCHSRIDLSILPFPRLRNQRRLLDTPRPVYAQSCRSYQKDRNGGAVWLYRRRKTRHLWSSVGILPQDLYFPGSLITCYNHTQPAKTCLFPVVFRAQHICSVLLAHNS</sequence>
<proteinExistence type="predicted"/>